<keyword evidence="5 7" id="KW-0175">Coiled coil</keyword>
<dbReference type="Pfam" id="PF02463">
    <property type="entry name" value="SMC_N"/>
    <property type="match status" value="1"/>
</dbReference>
<dbReference type="GO" id="GO:0005524">
    <property type="term" value="F:ATP binding"/>
    <property type="evidence" value="ECO:0007669"/>
    <property type="project" value="UniProtKB-UniRule"/>
</dbReference>
<dbReference type="SUPFAM" id="SSF75553">
    <property type="entry name" value="Smc hinge domain"/>
    <property type="match status" value="1"/>
</dbReference>
<feature type="compositionally biased region" description="Low complexity" evidence="8">
    <location>
        <begin position="467"/>
        <end position="477"/>
    </location>
</feature>
<dbReference type="EMBL" id="MCGG01000018">
    <property type="protein sequence ID" value="OEJ67931.1"/>
    <property type="molecule type" value="Genomic_DNA"/>
</dbReference>
<dbReference type="STRING" id="28181.BEN30_07710"/>
<dbReference type="GO" id="GO:0003677">
    <property type="term" value="F:DNA binding"/>
    <property type="evidence" value="ECO:0007669"/>
    <property type="project" value="UniProtKB-UniRule"/>
</dbReference>
<dbReference type="HAMAP" id="MF_01894">
    <property type="entry name" value="Smc_prok"/>
    <property type="match status" value="1"/>
</dbReference>
<reference evidence="11" key="1">
    <citation type="submission" date="2016-07" db="EMBL/GenBank/DDBJ databases">
        <authorList>
            <person name="Florea S."/>
            <person name="Webb J.S."/>
            <person name="Jaromczyk J."/>
            <person name="Schardl C.L."/>
        </authorList>
    </citation>
    <scope>NUCLEOTIDE SEQUENCE [LARGE SCALE GENOMIC DNA]</scope>
    <source>
        <strain evidence="11">MV-1</strain>
    </source>
</reference>
<dbReference type="NCBIfam" id="TIGR02168">
    <property type="entry name" value="SMC_prok_B"/>
    <property type="match status" value="1"/>
</dbReference>
<name>A0A1E5Q978_9PROT</name>
<evidence type="ECO:0000313" key="10">
    <source>
        <dbReference type="EMBL" id="OEJ67931.1"/>
    </source>
</evidence>
<evidence type="ECO:0000256" key="2">
    <source>
        <dbReference type="ARBA" id="ARBA00022490"/>
    </source>
</evidence>
<feature type="coiled-coil region" evidence="7">
    <location>
        <begin position="770"/>
        <end position="874"/>
    </location>
</feature>
<dbReference type="InterPro" id="IPR024704">
    <property type="entry name" value="SMC"/>
</dbReference>
<dbReference type="InterPro" id="IPR003395">
    <property type="entry name" value="RecF/RecN/SMC_N"/>
</dbReference>
<feature type="region of interest" description="Disordered" evidence="8">
    <location>
        <begin position="458"/>
        <end position="478"/>
    </location>
</feature>
<keyword evidence="3 7" id="KW-0547">Nucleotide-binding</keyword>
<proteinExistence type="inferred from homology"/>
<dbReference type="CDD" id="cd03278">
    <property type="entry name" value="ABC_SMC_barmotin"/>
    <property type="match status" value="1"/>
</dbReference>
<feature type="coiled-coil region" evidence="7">
    <location>
        <begin position="177"/>
        <end position="218"/>
    </location>
</feature>
<sequence length="1151" mass="126864">MRFTKLRLAGFKSFVDPTELMIEPGLTGVVGPNGCGKSNLVEALKWVMGETSAKQMRGSAMDDVIFGGSSNRPARNFAEVVLHLDNKSRVAPSMFNDAEDLEVVRKIERDSGSNYKVNGKEVRAKDVQLLFADAASGSRSTALVSQGKIGQVISAKPSDRRVLLEEAAGITGLHSRRHEAELRLRGAENNLSRLDDILITLEGQLQSLKKQARQATRYRNLSDHIRKAEALLFHIRWTQSIDGLEVDRDKLKEAESIVAQLTARVAAATSSQAGVADVVPNLRNQESAAAAELQRITLARDGLDGEVKRIEDARLDRVHRLEQVSHDIARERNLSEDATQASSRLASEKTEIEGAQDGEEETIAVAQSKLAEATADVNALEDNHTQLTDKLTRDESERASLSRSVQDLETRIDRLSHRLRELNDQRKHFERTAAETSGLNDAEAILSAAQDAIAGAREHLESTEHTAAASQDASEAANQHLQDVRVALSRLEAEEQALAKVLETGEPEMWPPMIDAVSVEAGFEAALGAALGEELDASSDDAAPVHWTRLDPFADAPALPAGARPLSDVTQAPAALARRLSQIGVVDDVSTGERLAPSLKQGQRLVSREGALWRWDGYTITEGAQTAAAVRLEQLNRLKDVRGQLDGALNLVDQADARALNAREGAEDARDAERAARQALREREAAYNQARDQVAAIRTQIAEQNSKLEAVVAAIETVEHDINEAREQCVESQTSLAELPNTELAREEVMRVREELANKRTVQVERQGIFAGLKRNAEERARRLADIERELSSWRERSEGALQRISDLDERTVQIRAELEELAKRPEEIKQKREQLLDLIDAAEAKRQSAADQLASAEAQLSEADKGLREAESGLALARETRVRIEGAVEQGKQACASIAERVKEKLDCGPDDLAAIAEHEDDTPLPDLPSVERKVERLLRERDSMGPVNLRAEDESNEMEEQIEMLKTERGDLIEAIEKLRRGINELNREGRERLLTSFREVDKHFQELFVRLFGGGQAHLKLIEADDPLESGLEILASPPGKRMQVLSLLSGGEQALTATALLFAVFMTNPAPICVLDEVDAPLDDANVDRFCTLLEEIAAAGTTRFMIITHHRMTMARMDRLFGVTMSERGVSQLVSVNLEEAEKIRE</sequence>
<dbReference type="FunFam" id="3.40.50.300:FF:000901">
    <property type="entry name" value="Chromosome partition protein Smc"/>
    <property type="match status" value="1"/>
</dbReference>
<dbReference type="InterPro" id="IPR010935">
    <property type="entry name" value="SMC_hinge"/>
</dbReference>
<evidence type="ECO:0000256" key="4">
    <source>
        <dbReference type="ARBA" id="ARBA00022840"/>
    </source>
</evidence>
<comment type="subcellular location">
    <subcellularLocation>
        <location evidence="1 7">Cytoplasm</location>
    </subcellularLocation>
</comment>
<dbReference type="InterPro" id="IPR027417">
    <property type="entry name" value="P-loop_NTPase"/>
</dbReference>
<dbReference type="GO" id="GO:0007059">
    <property type="term" value="P:chromosome segregation"/>
    <property type="evidence" value="ECO:0007669"/>
    <property type="project" value="UniProtKB-UniRule"/>
</dbReference>
<feature type="region of interest" description="Disordered" evidence="8">
    <location>
        <begin position="329"/>
        <end position="360"/>
    </location>
</feature>
<dbReference type="SUPFAM" id="SSF52540">
    <property type="entry name" value="P-loop containing nucleoside triphosphate hydrolases"/>
    <property type="match status" value="1"/>
</dbReference>
<dbReference type="GO" id="GO:0016887">
    <property type="term" value="F:ATP hydrolysis activity"/>
    <property type="evidence" value="ECO:0007669"/>
    <property type="project" value="InterPro"/>
</dbReference>
<dbReference type="SMART" id="SM00968">
    <property type="entry name" value="SMC_hinge"/>
    <property type="match status" value="1"/>
</dbReference>
<feature type="domain" description="SMC hinge" evidence="9">
    <location>
        <begin position="507"/>
        <end position="596"/>
    </location>
</feature>
<dbReference type="Proteomes" id="UP000095347">
    <property type="component" value="Unassembled WGS sequence"/>
</dbReference>
<evidence type="ECO:0000256" key="5">
    <source>
        <dbReference type="ARBA" id="ARBA00023054"/>
    </source>
</evidence>
<keyword evidence="11" id="KW-1185">Reference proteome</keyword>
<dbReference type="GO" id="GO:0005737">
    <property type="term" value="C:cytoplasm"/>
    <property type="evidence" value="ECO:0007669"/>
    <property type="project" value="UniProtKB-SubCell"/>
</dbReference>
<feature type="coiled-coil region" evidence="7">
    <location>
        <begin position="663"/>
        <end position="735"/>
    </location>
</feature>
<dbReference type="AlphaFoldDB" id="A0A1E5Q978"/>
<accession>A0A1E5Q978</accession>
<dbReference type="GO" id="GO:0030261">
    <property type="term" value="P:chromosome condensation"/>
    <property type="evidence" value="ECO:0007669"/>
    <property type="project" value="InterPro"/>
</dbReference>
<evidence type="ECO:0000256" key="8">
    <source>
        <dbReference type="SAM" id="MobiDB-lite"/>
    </source>
</evidence>
<dbReference type="PANTHER" id="PTHR43977">
    <property type="entry name" value="STRUCTURAL MAINTENANCE OF CHROMOSOMES PROTEIN 3"/>
    <property type="match status" value="1"/>
</dbReference>
<dbReference type="OrthoDB" id="9808768at2"/>
<comment type="subunit">
    <text evidence="7">Homodimer.</text>
</comment>
<comment type="caution">
    <text evidence="10">The sequence shown here is derived from an EMBL/GenBank/DDBJ whole genome shotgun (WGS) entry which is preliminary data.</text>
</comment>
<feature type="coiled-coil region" evidence="7">
    <location>
        <begin position="950"/>
        <end position="991"/>
    </location>
</feature>
<dbReference type="PIRSF" id="PIRSF005719">
    <property type="entry name" value="SMC"/>
    <property type="match status" value="1"/>
</dbReference>
<feature type="binding site" evidence="7">
    <location>
        <begin position="32"/>
        <end position="39"/>
    </location>
    <ligand>
        <name>ATP</name>
        <dbReference type="ChEBI" id="CHEBI:30616"/>
    </ligand>
</feature>
<feature type="region of interest" description="Disordered" evidence="8">
    <location>
        <begin position="381"/>
        <end position="403"/>
    </location>
</feature>
<comment type="domain">
    <text evidence="7">Contains large globular domains required for ATP hydrolysis at each terminus and a third globular domain forming a flexible hinge near the middle of the molecule. These domains are separated by coiled-coil structures.</text>
</comment>
<evidence type="ECO:0000256" key="7">
    <source>
        <dbReference type="HAMAP-Rule" id="MF_01894"/>
    </source>
</evidence>
<gene>
    <name evidence="7" type="primary">smc</name>
    <name evidence="10" type="ORF">BEN30_07710</name>
</gene>
<keyword evidence="4 7" id="KW-0067">ATP-binding</keyword>
<dbReference type="Gene3D" id="3.40.50.300">
    <property type="entry name" value="P-loop containing nucleotide triphosphate hydrolases"/>
    <property type="match status" value="2"/>
</dbReference>
<evidence type="ECO:0000313" key="11">
    <source>
        <dbReference type="Proteomes" id="UP000095347"/>
    </source>
</evidence>
<dbReference type="InterPro" id="IPR036277">
    <property type="entry name" value="SMC_hinge_sf"/>
</dbReference>
<evidence type="ECO:0000259" key="9">
    <source>
        <dbReference type="SMART" id="SM00968"/>
    </source>
</evidence>
<keyword evidence="2 7" id="KW-0963">Cytoplasm</keyword>
<evidence type="ECO:0000256" key="3">
    <source>
        <dbReference type="ARBA" id="ARBA00022741"/>
    </source>
</evidence>
<evidence type="ECO:0000256" key="6">
    <source>
        <dbReference type="ARBA" id="ARBA00023125"/>
    </source>
</evidence>
<comment type="function">
    <text evidence="7">Required for chromosome condensation and partitioning.</text>
</comment>
<feature type="coiled-coil region" evidence="7">
    <location>
        <begin position="244"/>
        <end position="271"/>
    </location>
</feature>
<dbReference type="GO" id="GO:0007062">
    <property type="term" value="P:sister chromatid cohesion"/>
    <property type="evidence" value="ECO:0007669"/>
    <property type="project" value="InterPro"/>
</dbReference>
<dbReference type="InterPro" id="IPR011890">
    <property type="entry name" value="SMC_prok"/>
</dbReference>
<protein>
    <recommendedName>
        <fullName evidence="7">Chromosome partition protein Smc</fullName>
    </recommendedName>
</protein>
<keyword evidence="6 7" id="KW-0238">DNA-binding</keyword>
<dbReference type="GO" id="GO:0005694">
    <property type="term" value="C:chromosome"/>
    <property type="evidence" value="ECO:0007669"/>
    <property type="project" value="InterPro"/>
</dbReference>
<feature type="compositionally biased region" description="Basic and acidic residues" evidence="8">
    <location>
        <begin position="390"/>
        <end position="403"/>
    </location>
</feature>
<organism evidence="10 11">
    <name type="scientific">Magnetovibrio blakemorei</name>
    <dbReference type="NCBI Taxonomy" id="28181"/>
    <lineage>
        <taxon>Bacteria</taxon>
        <taxon>Pseudomonadati</taxon>
        <taxon>Pseudomonadota</taxon>
        <taxon>Alphaproteobacteria</taxon>
        <taxon>Rhodospirillales</taxon>
        <taxon>Magnetovibrionaceae</taxon>
        <taxon>Magnetovibrio</taxon>
    </lineage>
</organism>
<dbReference type="GO" id="GO:0006260">
    <property type="term" value="P:DNA replication"/>
    <property type="evidence" value="ECO:0007669"/>
    <property type="project" value="UniProtKB-UniRule"/>
</dbReference>
<feature type="compositionally biased region" description="Polar residues" evidence="8">
    <location>
        <begin position="336"/>
        <end position="345"/>
    </location>
</feature>
<evidence type="ECO:0000256" key="1">
    <source>
        <dbReference type="ARBA" id="ARBA00004496"/>
    </source>
</evidence>
<comment type="similarity">
    <text evidence="7">Belongs to the SMC family.</text>
</comment>